<sequence length="505" mass="54470">MTRPTASTDLPYDIQWSEGLLLSPQHLQQSDRFWHARLRYLIGCASPDFVGVHTLELDEGLLEKGRVVIRSIECVLDDGTPVQLRRDRDKPLELDVSGKLAQAGERATIALVLPMRGEASAARGSMNRRYESMAGSAAVDENTGMTAVTIARLRPIVRLDTEWTRGANQLAGCPLFELERTPLGAFRRTAYHPPMATLGASAFLKDKALAQRVEALRDAVRLKLREIAQAGETAAADPASGDLSLGMAARRLAMILPGLDVLGVGGDAAPRDVYLFLAEAAGQVASLDPLPDPPVLPPYDHFDCQAGFDAALGFIEARVAAIRPSFERLPFERDDDGQFSRLLPADSGDVLLVEVVPAAAQTRADIDRWFESCAIAHPTLLDELDSRRMPGAAAALSTVRRKGMNPAALYYEIRNAAFDFAGGKRKAFAAGERLAIRSGSRHARAYAPAAVVLYREPGAPETRHAAPRAAERHPDAARHGAHESTRTAPEHEGPTGGQGGGHDDL</sequence>
<accession>A0A1X7D5D3</accession>
<dbReference type="InterPro" id="IPR010263">
    <property type="entry name" value="T6SS_TssK"/>
</dbReference>
<organism evidence="2 3">
    <name type="scientific">Trinickia caryophylli</name>
    <name type="common">Paraburkholderia caryophylli</name>
    <dbReference type="NCBI Taxonomy" id="28094"/>
    <lineage>
        <taxon>Bacteria</taxon>
        <taxon>Pseudomonadati</taxon>
        <taxon>Pseudomonadota</taxon>
        <taxon>Betaproteobacteria</taxon>
        <taxon>Burkholderiales</taxon>
        <taxon>Burkholderiaceae</taxon>
        <taxon>Trinickia</taxon>
    </lineage>
</organism>
<dbReference type="EMBL" id="FXAH01000002">
    <property type="protein sequence ID" value="SMF09139.1"/>
    <property type="molecule type" value="Genomic_DNA"/>
</dbReference>
<reference evidence="3" key="1">
    <citation type="submission" date="2017-04" db="EMBL/GenBank/DDBJ databases">
        <authorList>
            <person name="Varghese N."/>
            <person name="Submissions S."/>
        </authorList>
    </citation>
    <scope>NUCLEOTIDE SEQUENCE [LARGE SCALE GENOMIC DNA]</scope>
    <source>
        <strain evidence="3">Ballard 720</strain>
    </source>
</reference>
<dbReference type="RefSeq" id="WP_158243513.1">
    <property type="nucleotide sequence ID" value="NZ_BSQD01000002.1"/>
</dbReference>
<evidence type="ECO:0000313" key="2">
    <source>
        <dbReference type="EMBL" id="SMF09139.1"/>
    </source>
</evidence>
<keyword evidence="3" id="KW-1185">Reference proteome</keyword>
<dbReference type="Pfam" id="PF05936">
    <property type="entry name" value="T6SS_VasE"/>
    <property type="match status" value="1"/>
</dbReference>
<dbReference type="Proteomes" id="UP000192911">
    <property type="component" value="Unassembled WGS sequence"/>
</dbReference>
<dbReference type="STRING" id="28094.SAMN06295900_102411"/>
<dbReference type="AlphaFoldDB" id="A0A1X7D5D3"/>
<dbReference type="GeneID" id="95552269"/>
<feature type="compositionally biased region" description="Gly residues" evidence="1">
    <location>
        <begin position="494"/>
        <end position="505"/>
    </location>
</feature>
<name>A0A1X7D5D3_TRICW</name>
<dbReference type="NCBIfam" id="TIGR03353">
    <property type="entry name" value="VI_chp_4"/>
    <property type="match status" value="1"/>
</dbReference>
<evidence type="ECO:0000313" key="3">
    <source>
        <dbReference type="Proteomes" id="UP000192911"/>
    </source>
</evidence>
<gene>
    <name evidence="2" type="ORF">SAMN06295900_102411</name>
</gene>
<feature type="compositionally biased region" description="Basic and acidic residues" evidence="1">
    <location>
        <begin position="461"/>
        <end position="493"/>
    </location>
</feature>
<dbReference type="PANTHER" id="PTHR35566:SF1">
    <property type="entry name" value="TYPE VI SECRETION SYSTEM BASEPLATE COMPONENT TSSK1"/>
    <property type="match status" value="1"/>
</dbReference>
<feature type="region of interest" description="Disordered" evidence="1">
    <location>
        <begin position="458"/>
        <end position="505"/>
    </location>
</feature>
<dbReference type="PANTHER" id="PTHR35566">
    <property type="entry name" value="BLR3599 PROTEIN"/>
    <property type="match status" value="1"/>
</dbReference>
<protein>
    <submittedName>
        <fullName evidence="2">Type VI secretion system protein ImpJ</fullName>
    </submittedName>
</protein>
<proteinExistence type="predicted"/>
<evidence type="ECO:0000256" key="1">
    <source>
        <dbReference type="SAM" id="MobiDB-lite"/>
    </source>
</evidence>